<proteinExistence type="predicted"/>
<gene>
    <name evidence="1" type="ORF">LCGC14_3166750</name>
</gene>
<organism evidence="1">
    <name type="scientific">marine sediment metagenome</name>
    <dbReference type="NCBI Taxonomy" id="412755"/>
    <lineage>
        <taxon>unclassified sequences</taxon>
        <taxon>metagenomes</taxon>
        <taxon>ecological metagenomes</taxon>
    </lineage>
</organism>
<sequence>MKDEVTIRIKMGGYELEVTGSKEWAERMIRNFVRRQRAAAKRKETKGDE</sequence>
<accession>A0A0F8XRI7</accession>
<evidence type="ECO:0000313" key="1">
    <source>
        <dbReference type="EMBL" id="KKK44674.1"/>
    </source>
</evidence>
<name>A0A0F8XRI7_9ZZZZ</name>
<dbReference type="AlphaFoldDB" id="A0A0F8XRI7"/>
<comment type="caution">
    <text evidence="1">The sequence shown here is derived from an EMBL/GenBank/DDBJ whole genome shotgun (WGS) entry which is preliminary data.</text>
</comment>
<protein>
    <submittedName>
        <fullName evidence="1">Uncharacterized protein</fullName>
    </submittedName>
</protein>
<dbReference type="EMBL" id="LAZR01070156">
    <property type="protein sequence ID" value="KKK44674.1"/>
    <property type="molecule type" value="Genomic_DNA"/>
</dbReference>
<reference evidence="1" key="1">
    <citation type="journal article" date="2015" name="Nature">
        <title>Complex archaea that bridge the gap between prokaryotes and eukaryotes.</title>
        <authorList>
            <person name="Spang A."/>
            <person name="Saw J.H."/>
            <person name="Jorgensen S.L."/>
            <person name="Zaremba-Niedzwiedzka K."/>
            <person name="Martijn J."/>
            <person name="Lind A.E."/>
            <person name="van Eijk R."/>
            <person name="Schleper C."/>
            <person name="Guy L."/>
            <person name="Ettema T.J."/>
        </authorList>
    </citation>
    <scope>NUCLEOTIDE SEQUENCE</scope>
</reference>